<proteinExistence type="predicted"/>
<organism evidence="1">
    <name type="scientific">Arundo donax</name>
    <name type="common">Giant reed</name>
    <name type="synonym">Donax arundinaceus</name>
    <dbReference type="NCBI Taxonomy" id="35708"/>
    <lineage>
        <taxon>Eukaryota</taxon>
        <taxon>Viridiplantae</taxon>
        <taxon>Streptophyta</taxon>
        <taxon>Embryophyta</taxon>
        <taxon>Tracheophyta</taxon>
        <taxon>Spermatophyta</taxon>
        <taxon>Magnoliopsida</taxon>
        <taxon>Liliopsida</taxon>
        <taxon>Poales</taxon>
        <taxon>Poaceae</taxon>
        <taxon>PACMAD clade</taxon>
        <taxon>Arundinoideae</taxon>
        <taxon>Arundineae</taxon>
        <taxon>Arundo</taxon>
    </lineage>
</organism>
<sequence length="30" mass="3468">MILTRIAKVPVYDDKKHGYPHLVLMKSNSI</sequence>
<protein>
    <submittedName>
        <fullName evidence="1">Uncharacterized protein</fullName>
    </submittedName>
</protein>
<name>A0A0A8ZHK5_ARUDO</name>
<dbReference type="EMBL" id="GBRH01259011">
    <property type="protein sequence ID" value="JAD38884.1"/>
    <property type="molecule type" value="Transcribed_RNA"/>
</dbReference>
<evidence type="ECO:0000313" key="1">
    <source>
        <dbReference type="EMBL" id="JAD38884.1"/>
    </source>
</evidence>
<dbReference type="AlphaFoldDB" id="A0A0A8ZHK5"/>
<accession>A0A0A8ZHK5</accession>
<reference evidence="1" key="2">
    <citation type="journal article" date="2015" name="Data Brief">
        <title>Shoot transcriptome of the giant reed, Arundo donax.</title>
        <authorList>
            <person name="Barrero R.A."/>
            <person name="Guerrero F.D."/>
            <person name="Moolhuijzen P."/>
            <person name="Goolsby J.A."/>
            <person name="Tidwell J."/>
            <person name="Bellgard S.E."/>
            <person name="Bellgard M.I."/>
        </authorList>
    </citation>
    <scope>NUCLEOTIDE SEQUENCE</scope>
    <source>
        <tissue evidence="1">Shoot tissue taken approximately 20 cm above the soil surface</tissue>
    </source>
</reference>
<reference evidence="1" key="1">
    <citation type="submission" date="2014-09" db="EMBL/GenBank/DDBJ databases">
        <authorList>
            <person name="Magalhaes I.L.F."/>
            <person name="Oliveira U."/>
            <person name="Santos F.R."/>
            <person name="Vidigal T.H.D.A."/>
            <person name="Brescovit A.D."/>
            <person name="Santos A.J."/>
        </authorList>
    </citation>
    <scope>NUCLEOTIDE SEQUENCE</scope>
    <source>
        <tissue evidence="1">Shoot tissue taken approximately 20 cm above the soil surface</tissue>
    </source>
</reference>